<proteinExistence type="predicted"/>
<evidence type="ECO:0000256" key="1">
    <source>
        <dbReference type="SAM" id="MobiDB-lite"/>
    </source>
</evidence>
<evidence type="ECO:0000313" key="3">
    <source>
        <dbReference type="Proteomes" id="UP000310421"/>
    </source>
</evidence>
<sequence>MPTSKGDVEGVSFKGPTSEGDSDNKMPDERKREPDGKGAFKKRIDSGYGKNLGEGPEHREDGSTNVGRIGALSSENANGSQAASAKTTSTGGQGDISTKQAGLSTTPTRHSSQIDKDPEMSKKGEGAPDTAKVQGTVKPDRKQV</sequence>
<dbReference type="EMBL" id="QZAN01000033">
    <property type="protein sequence ID" value="THW62840.1"/>
    <property type="molecule type" value="Genomic_DNA"/>
</dbReference>
<organism evidence="2 3">
    <name type="scientific">Aureobasidium pullulans</name>
    <name type="common">Black yeast</name>
    <name type="synonym">Pullularia pullulans</name>
    <dbReference type="NCBI Taxonomy" id="5580"/>
    <lineage>
        <taxon>Eukaryota</taxon>
        <taxon>Fungi</taxon>
        <taxon>Dikarya</taxon>
        <taxon>Ascomycota</taxon>
        <taxon>Pezizomycotina</taxon>
        <taxon>Dothideomycetes</taxon>
        <taxon>Dothideomycetidae</taxon>
        <taxon>Dothideales</taxon>
        <taxon>Saccotheciaceae</taxon>
        <taxon>Aureobasidium</taxon>
    </lineage>
</organism>
<protein>
    <submittedName>
        <fullName evidence="2">Uncharacterized protein</fullName>
    </submittedName>
</protein>
<name>A0A4S9YRC1_AURPU</name>
<evidence type="ECO:0000313" key="2">
    <source>
        <dbReference type="EMBL" id="THW62840.1"/>
    </source>
</evidence>
<feature type="compositionally biased region" description="Polar residues" evidence="1">
    <location>
        <begin position="73"/>
        <end position="111"/>
    </location>
</feature>
<reference evidence="2 3" key="1">
    <citation type="submission" date="2018-10" db="EMBL/GenBank/DDBJ databases">
        <title>Fifty Aureobasidium pullulans genomes reveal a recombining polyextremotolerant generalist.</title>
        <authorList>
            <person name="Gostincar C."/>
            <person name="Turk M."/>
            <person name="Zajc J."/>
            <person name="Gunde-Cimerman N."/>
        </authorList>
    </citation>
    <scope>NUCLEOTIDE SEQUENCE [LARGE SCALE GENOMIC DNA]</scope>
    <source>
        <strain evidence="2 3">EXF-10751</strain>
    </source>
</reference>
<dbReference type="Proteomes" id="UP000310421">
    <property type="component" value="Unassembled WGS sequence"/>
</dbReference>
<feature type="compositionally biased region" description="Basic and acidic residues" evidence="1">
    <location>
        <begin position="112"/>
        <end position="126"/>
    </location>
</feature>
<feature type="compositionally biased region" description="Basic and acidic residues" evidence="1">
    <location>
        <begin position="22"/>
        <end position="45"/>
    </location>
</feature>
<comment type="caution">
    <text evidence="2">The sequence shown here is derived from an EMBL/GenBank/DDBJ whole genome shotgun (WGS) entry which is preliminary data.</text>
</comment>
<dbReference type="AlphaFoldDB" id="A0A4S9YRC1"/>
<feature type="region of interest" description="Disordered" evidence="1">
    <location>
        <begin position="1"/>
        <end position="144"/>
    </location>
</feature>
<accession>A0A4S9YRC1</accession>
<gene>
    <name evidence="2" type="ORF">D6D20_03991</name>
</gene>